<dbReference type="InterPro" id="IPR032750">
    <property type="entry name" value="TnsD_C"/>
</dbReference>
<name>A0A1G9IFU7_9BACT</name>
<dbReference type="InterPro" id="IPR009492">
    <property type="entry name" value="TniQ"/>
</dbReference>
<evidence type="ECO:0000313" key="4">
    <source>
        <dbReference type="Proteomes" id="UP000182146"/>
    </source>
</evidence>
<dbReference type="AlphaFoldDB" id="A0A1G9IFU7"/>
<dbReference type="Pfam" id="PF06527">
    <property type="entry name" value="TniQ"/>
    <property type="match status" value="1"/>
</dbReference>
<dbReference type="EMBL" id="FNGU01000001">
    <property type="protein sequence ID" value="SDL24077.1"/>
    <property type="molecule type" value="Genomic_DNA"/>
</dbReference>
<protein>
    <submittedName>
        <fullName evidence="3">Tn7-like transposition protein D</fullName>
    </submittedName>
</protein>
<dbReference type="Pfam" id="PF15978">
    <property type="entry name" value="TnsD"/>
    <property type="match status" value="1"/>
</dbReference>
<proteinExistence type="predicted"/>
<dbReference type="OrthoDB" id="470139at2"/>
<feature type="domain" description="Transposon Tn7 transposition protein TnsD C-terminal" evidence="2">
    <location>
        <begin position="390"/>
        <end position="564"/>
    </location>
</feature>
<evidence type="ECO:0000313" key="3">
    <source>
        <dbReference type="EMBL" id="SDL24077.1"/>
    </source>
</evidence>
<dbReference type="Proteomes" id="UP000182146">
    <property type="component" value="Unassembled WGS sequence"/>
</dbReference>
<sequence length="634" mass="71536">MNTFPFFPVPASGETAYSLFSRSIARSGLPETYLLQEFTCQRHSTTLLSALPGYLSSISRRMPLGHPWRDATLIVRKHTSLPYFIYFDEKENRDRWVDRLAGIDSSQPITMALGLTSYPRGMLSIHPRYCPTCVQVDRDNYGFPWFRREHLLPGVAVCWRHGTALAQGCSRCGPYPIKGRALSMAGRCLCQEGINPLPVHADLPEDTEPLLWLARQSAWMVNSPGSPFGGIRATLREKVLEKGFGRGSLIEPRRLAKAIEERFGRQTLEWLGTPAWEGERPAAWLRRLLSGQLDGKKRSPALLFLIIIGTLYESLEAFEKTAEDLSRPETIEEELVLPTWSADLFRLLQTGECGLPGISKQLGISTYRLIEKIRQRGWRVPLSHQTRKKLGDAKISAIKEDFMQGMEKTQIMRHHGCSEWALTLIELDEPGLNASFRGAAKLITQERNRARLRDHLSANPTATRIDILEGLPGVYDYMLKQDKEWFYKQISEKKAAAPTPRKSRVDWALLDQNKAIEIAGVFDEMLASGPKPVQATATAALKRAGLLRQYSNDPTKFPLVAGILQERSESRQNFIRRRLAWAVEQMANSGDPISINKLRRVASLPAETMRDHRQEVINLAEQMNTAIDGGSFFA</sequence>
<gene>
    <name evidence="3" type="ORF">SAMN05660860_00124</name>
</gene>
<dbReference type="STRING" id="392333.SAMN05660860_00124"/>
<feature type="domain" description="TniQ" evidence="1">
    <location>
        <begin position="5"/>
        <end position="165"/>
    </location>
</feature>
<accession>A0A1G9IFU7</accession>
<dbReference type="RefSeq" id="WP_074669433.1">
    <property type="nucleotide sequence ID" value="NZ_FNGU01000001.1"/>
</dbReference>
<organism evidence="3 4">
    <name type="scientific">Geoalkalibacter ferrihydriticus</name>
    <dbReference type="NCBI Taxonomy" id="392333"/>
    <lineage>
        <taxon>Bacteria</taxon>
        <taxon>Pseudomonadati</taxon>
        <taxon>Thermodesulfobacteriota</taxon>
        <taxon>Desulfuromonadia</taxon>
        <taxon>Desulfuromonadales</taxon>
        <taxon>Geoalkalibacteraceae</taxon>
        <taxon>Geoalkalibacter</taxon>
    </lineage>
</organism>
<evidence type="ECO:0000259" key="1">
    <source>
        <dbReference type="Pfam" id="PF06527"/>
    </source>
</evidence>
<evidence type="ECO:0000259" key="2">
    <source>
        <dbReference type="Pfam" id="PF15978"/>
    </source>
</evidence>
<reference evidence="3 4" key="1">
    <citation type="submission" date="2016-10" db="EMBL/GenBank/DDBJ databases">
        <authorList>
            <person name="de Groot N.N."/>
        </authorList>
    </citation>
    <scope>NUCLEOTIDE SEQUENCE [LARGE SCALE GENOMIC DNA]</scope>
    <source>
        <strain evidence="3 4">DSM 17813</strain>
    </source>
</reference>